<dbReference type="PANTHER" id="PTHR46268">
    <property type="entry name" value="STRESS RESPONSE PROTEIN NHAX"/>
    <property type="match status" value="1"/>
</dbReference>
<dbReference type="KEGG" id="pbf:CFX0092_A3301"/>
<dbReference type="SUPFAM" id="SSF52402">
    <property type="entry name" value="Adenine nucleotide alpha hydrolases-like"/>
    <property type="match status" value="2"/>
</dbReference>
<dbReference type="Proteomes" id="UP000215027">
    <property type="component" value="Chromosome I"/>
</dbReference>
<dbReference type="PANTHER" id="PTHR46268:SF6">
    <property type="entry name" value="UNIVERSAL STRESS PROTEIN UP12"/>
    <property type="match status" value="1"/>
</dbReference>
<evidence type="ECO:0000313" key="4">
    <source>
        <dbReference type="Proteomes" id="UP000215027"/>
    </source>
</evidence>
<name>A0A160T6K7_9CHLR</name>
<dbReference type="Gene3D" id="3.40.50.620">
    <property type="entry name" value="HUPs"/>
    <property type="match status" value="2"/>
</dbReference>
<dbReference type="RefSeq" id="WP_095044426.1">
    <property type="nucleotide sequence ID" value="NZ_LN890655.1"/>
</dbReference>
<dbReference type="InterPro" id="IPR006016">
    <property type="entry name" value="UspA"/>
</dbReference>
<accession>A0A160T6K7</accession>
<evidence type="ECO:0000259" key="2">
    <source>
        <dbReference type="Pfam" id="PF00582"/>
    </source>
</evidence>
<comment type="similarity">
    <text evidence="1">Belongs to the universal stress protein A family.</text>
</comment>
<organism evidence="3 4">
    <name type="scientific">Candidatus Promineifilum breve</name>
    <dbReference type="NCBI Taxonomy" id="1806508"/>
    <lineage>
        <taxon>Bacteria</taxon>
        <taxon>Bacillati</taxon>
        <taxon>Chloroflexota</taxon>
        <taxon>Ardenticatenia</taxon>
        <taxon>Candidatus Promineifilales</taxon>
        <taxon>Candidatus Promineifilaceae</taxon>
        <taxon>Candidatus Promineifilum</taxon>
    </lineage>
</organism>
<feature type="domain" description="UspA" evidence="2">
    <location>
        <begin position="38"/>
        <end position="123"/>
    </location>
</feature>
<dbReference type="CDD" id="cd00293">
    <property type="entry name" value="USP-like"/>
    <property type="match status" value="2"/>
</dbReference>
<reference evidence="3" key="1">
    <citation type="submission" date="2016-01" db="EMBL/GenBank/DDBJ databases">
        <authorList>
            <person name="Mcilroy J.S."/>
            <person name="Karst M S."/>
            <person name="Albertsen M."/>
        </authorList>
    </citation>
    <scope>NUCLEOTIDE SEQUENCE</scope>
    <source>
        <strain evidence="3">Cfx-K</strain>
    </source>
</reference>
<protein>
    <recommendedName>
        <fullName evidence="2">UspA domain-containing protein</fullName>
    </recommendedName>
</protein>
<feature type="domain" description="UspA" evidence="2">
    <location>
        <begin position="131"/>
        <end position="273"/>
    </location>
</feature>
<dbReference type="EMBL" id="LN890655">
    <property type="protein sequence ID" value="CUS05179.2"/>
    <property type="molecule type" value="Genomic_DNA"/>
</dbReference>
<evidence type="ECO:0000313" key="3">
    <source>
        <dbReference type="EMBL" id="CUS05179.2"/>
    </source>
</evidence>
<keyword evidence="4" id="KW-1185">Reference proteome</keyword>
<dbReference type="Pfam" id="PF00582">
    <property type="entry name" value="Usp"/>
    <property type="match status" value="2"/>
</dbReference>
<dbReference type="InterPro" id="IPR014729">
    <property type="entry name" value="Rossmann-like_a/b/a_fold"/>
</dbReference>
<dbReference type="OrthoDB" id="146872at2"/>
<sequence>MRVLLATGGPGQSEIGIRQLMLMAEATSLQPTVLTVIKHSEEQQEGAEVLAHAAELLNPVFDNVQYKVRVGQPWEEIVRESETGQYDLLMMGQRQSRPLLTRIRGLVTQKVVARASLPVLIAKREARPLHRILVCDSGAQSPSLLKMFRLRLPKILSAATNVTVLHVMSQISAAPGIRGEDLESTAEELMRAKTPEGAILENDLAYLGGMDLRPRAKVRHGLVVDEIATEARSEEYDLVVIGAHRDEGLPRFLLDDLAHELVLDVERAILVVR</sequence>
<proteinExistence type="inferred from homology"/>
<evidence type="ECO:0000256" key="1">
    <source>
        <dbReference type="ARBA" id="ARBA00008791"/>
    </source>
</evidence>
<dbReference type="AlphaFoldDB" id="A0A160T6K7"/>
<gene>
    <name evidence="3" type="ORF">CFX0092_A3301</name>
</gene>